<organism evidence="2 3">
    <name type="scientific">Caenorhabditis briggsae</name>
    <dbReference type="NCBI Taxonomy" id="6238"/>
    <lineage>
        <taxon>Eukaryota</taxon>
        <taxon>Metazoa</taxon>
        <taxon>Ecdysozoa</taxon>
        <taxon>Nematoda</taxon>
        <taxon>Chromadorea</taxon>
        <taxon>Rhabditida</taxon>
        <taxon>Rhabditina</taxon>
        <taxon>Rhabditomorpha</taxon>
        <taxon>Rhabditoidea</taxon>
        <taxon>Rhabditidae</taxon>
        <taxon>Peloderinae</taxon>
        <taxon>Caenorhabditis</taxon>
    </lineage>
</organism>
<protein>
    <submittedName>
        <fullName evidence="2">Uncharacterized protein</fullName>
    </submittedName>
</protein>
<evidence type="ECO:0000256" key="1">
    <source>
        <dbReference type="SAM" id="MobiDB-lite"/>
    </source>
</evidence>
<reference evidence="2 3" key="1">
    <citation type="submission" date="2022-04" db="EMBL/GenBank/DDBJ databases">
        <title>Chromosome-level reference genomes for two strains of Caenorhabditis briggsae: an improved platform for comparative genomics.</title>
        <authorList>
            <person name="Stevens L."/>
            <person name="Andersen E."/>
        </authorList>
    </citation>
    <scope>NUCLEOTIDE SEQUENCE [LARGE SCALE GENOMIC DNA]</scope>
    <source>
        <strain evidence="2">VX34</strain>
        <tissue evidence="2">Whole-organism</tissue>
    </source>
</reference>
<accession>A0AAE9FHT4</accession>
<keyword evidence="3" id="KW-1185">Reference proteome</keyword>
<dbReference type="Proteomes" id="UP000829354">
    <property type="component" value="Chromosome X"/>
</dbReference>
<dbReference type="EMBL" id="CP092625">
    <property type="protein sequence ID" value="UMM43032.1"/>
    <property type="molecule type" value="Genomic_DNA"/>
</dbReference>
<feature type="compositionally biased region" description="Polar residues" evidence="1">
    <location>
        <begin position="49"/>
        <end position="65"/>
    </location>
</feature>
<evidence type="ECO:0000313" key="3">
    <source>
        <dbReference type="Proteomes" id="UP000829354"/>
    </source>
</evidence>
<dbReference type="AlphaFoldDB" id="A0AAE9FHT4"/>
<gene>
    <name evidence="2" type="ORF">L5515_018649</name>
</gene>
<name>A0AAE9FHT4_CAEBR</name>
<feature type="region of interest" description="Disordered" evidence="1">
    <location>
        <begin position="49"/>
        <end position="87"/>
    </location>
</feature>
<proteinExistence type="predicted"/>
<sequence length="564" mass="64871">MCKTINKKYNLHKCVRIIWQWNLNRLPPKRKFTETSMNNYVCCSRNSSAVQSTDTSGNQEKATASNKEDLALAEQEASPSNDSPRMMTRYRKRLSDTATPAIDIKHNRRSMSSNSQPEAVSRQQLVTSLGTPDFFTNVINFQSMGGADGMNAAPTSATGQMEWRRTPITSQSGNGTLTNPDWLAKESRGENSNQFQYKTLTDAWNDDMLRILPTDWDHMVEYPLPGCEQFGFKELVPTYYKMFELMVSEELPGAPSPGFPRRSINYPSSKDMCSPVFDHCQVDPEMFRPLMNYPVKKQEYVPMEQDVAHQMKYLELEKKTTPGPGPNIYFGQHAKTFVPATKNFNPAQGNSKTPINGYKPKNLDAEFPNLNAPVKNEHEKKKATVEKKPHYLKKYDQNNIDYRKPRHYGRRDDLINQEYINNQINKLVQEKRKTGGAIVEEEKNDVVEVPTKPHYYKKHQYQNNYQHHHHNQRHFHYQKSHQTASIMIRVPVPRPPVHLQHSVSPVGTSVVDEDGVTNNFQNSRGFQTIKIEVSRLFRYHSLPLFASPFFSFPNDVTIDNSPDC</sequence>
<evidence type="ECO:0000313" key="2">
    <source>
        <dbReference type="EMBL" id="UMM43032.1"/>
    </source>
</evidence>